<sequence length="320" mass="37080">MKKLLFLLFALILISCSQEVSKKDLEGVWWFFDGTGNGELSFKNDSITIDNGYGLPYTGSYELKKDSIIIYFEGNVKVDYLKYNSKDSLLIYKNAKYYKRFSSLDSSERVHTKFDLINIKSKKTIHSDSLNINSSIFLAFKNKSDELKLILNGKVTTTEDLPAFLIVRNCFGGNSTNYYEPYLILGKAITVLDLSKIYVYLNVINLRKIKVFSHYDFPNRLFHYYNIRVDLFKEKLLKNGPPPAPHDISRKDYLAKFNPDIITMKSKQDFKKLNSIKPNSHYLVSIDLDLPIEDYLHLTQELQSIGKKKKAKIRTELINL</sequence>
<dbReference type="PROSITE" id="PS51257">
    <property type="entry name" value="PROKAR_LIPOPROTEIN"/>
    <property type="match status" value="1"/>
</dbReference>
<organism evidence="2 3">
    <name type="scientific">Tenacibaculum skagerrakense</name>
    <dbReference type="NCBI Taxonomy" id="186571"/>
    <lineage>
        <taxon>Bacteria</taxon>
        <taxon>Pseudomonadati</taxon>
        <taxon>Bacteroidota</taxon>
        <taxon>Flavobacteriia</taxon>
        <taxon>Flavobacteriales</taxon>
        <taxon>Flavobacteriaceae</taxon>
        <taxon>Tenacibaculum</taxon>
    </lineage>
</organism>
<gene>
    <name evidence="2" type="ORF">EV195_105105</name>
</gene>
<dbReference type="Proteomes" id="UP000294564">
    <property type="component" value="Unassembled WGS sequence"/>
</dbReference>
<keyword evidence="3" id="KW-1185">Reference proteome</keyword>
<evidence type="ECO:0000313" key="3">
    <source>
        <dbReference type="Proteomes" id="UP000294564"/>
    </source>
</evidence>
<feature type="signal peptide" evidence="1">
    <location>
        <begin position="1"/>
        <end position="22"/>
    </location>
</feature>
<feature type="chain" id="PRO_5020949261" description="DKNYY family protein" evidence="1">
    <location>
        <begin position="23"/>
        <end position="320"/>
    </location>
</feature>
<keyword evidence="1" id="KW-0732">Signal</keyword>
<evidence type="ECO:0008006" key="4">
    <source>
        <dbReference type="Google" id="ProtNLM"/>
    </source>
</evidence>
<evidence type="ECO:0000313" key="2">
    <source>
        <dbReference type="EMBL" id="TCP24674.1"/>
    </source>
</evidence>
<reference evidence="2 3" key="1">
    <citation type="submission" date="2019-03" db="EMBL/GenBank/DDBJ databases">
        <title>Genomic Encyclopedia of Type Strains, Phase IV (KMG-IV): sequencing the most valuable type-strain genomes for metagenomic binning, comparative biology and taxonomic classification.</title>
        <authorList>
            <person name="Goeker M."/>
        </authorList>
    </citation>
    <scope>NUCLEOTIDE SEQUENCE [LARGE SCALE GENOMIC DNA]</scope>
    <source>
        <strain evidence="2 3">DSM 14836</strain>
    </source>
</reference>
<proteinExistence type="predicted"/>
<dbReference type="OrthoDB" id="1186646at2"/>
<dbReference type="EMBL" id="SLXM01000005">
    <property type="protein sequence ID" value="TCP24674.1"/>
    <property type="molecule type" value="Genomic_DNA"/>
</dbReference>
<name>A0A4R2NT64_9FLAO</name>
<dbReference type="AlphaFoldDB" id="A0A4R2NT64"/>
<evidence type="ECO:0000256" key="1">
    <source>
        <dbReference type="SAM" id="SignalP"/>
    </source>
</evidence>
<accession>A0A4R2NT64</accession>
<comment type="caution">
    <text evidence="2">The sequence shown here is derived from an EMBL/GenBank/DDBJ whole genome shotgun (WGS) entry which is preliminary data.</text>
</comment>
<dbReference type="RefSeq" id="WP_132794733.1">
    <property type="nucleotide sequence ID" value="NZ_SLXM01000005.1"/>
</dbReference>
<protein>
    <recommendedName>
        <fullName evidence="4">DKNYY family protein</fullName>
    </recommendedName>
</protein>